<sequence length="123" mass="13976">MYNKRFNLASHWAECGASFPRICLKEIPLKDLMVINKGWNTNRNFKLLEEWANRIRENQAIIQAIEETLNQKELNLISSGSQGVDQPNSPVALHHSGNRRSVAKSNHSSQFQVVSKRGQGYKG</sequence>
<proteinExistence type="predicted"/>
<evidence type="ECO:0000313" key="3">
    <source>
        <dbReference type="EMBL" id="MBW0506366.1"/>
    </source>
</evidence>
<feature type="region of interest" description="Disordered" evidence="2">
    <location>
        <begin position="79"/>
        <end position="123"/>
    </location>
</feature>
<accession>A0A9Q3HIB1</accession>
<organism evidence="3 4">
    <name type="scientific">Austropuccinia psidii MF-1</name>
    <dbReference type="NCBI Taxonomy" id="1389203"/>
    <lineage>
        <taxon>Eukaryota</taxon>
        <taxon>Fungi</taxon>
        <taxon>Dikarya</taxon>
        <taxon>Basidiomycota</taxon>
        <taxon>Pucciniomycotina</taxon>
        <taxon>Pucciniomycetes</taxon>
        <taxon>Pucciniales</taxon>
        <taxon>Sphaerophragmiaceae</taxon>
        <taxon>Austropuccinia</taxon>
    </lineage>
</organism>
<feature type="compositionally biased region" description="Polar residues" evidence="2">
    <location>
        <begin position="103"/>
        <end position="113"/>
    </location>
</feature>
<dbReference type="EMBL" id="AVOT02019040">
    <property type="protein sequence ID" value="MBW0506366.1"/>
    <property type="molecule type" value="Genomic_DNA"/>
</dbReference>
<dbReference type="Proteomes" id="UP000765509">
    <property type="component" value="Unassembled WGS sequence"/>
</dbReference>
<gene>
    <name evidence="3" type="ORF">O181_046081</name>
</gene>
<evidence type="ECO:0000256" key="1">
    <source>
        <dbReference type="SAM" id="Coils"/>
    </source>
</evidence>
<keyword evidence="4" id="KW-1185">Reference proteome</keyword>
<dbReference type="AlphaFoldDB" id="A0A9Q3HIB1"/>
<feature type="coiled-coil region" evidence="1">
    <location>
        <begin position="48"/>
        <end position="75"/>
    </location>
</feature>
<protein>
    <submittedName>
        <fullName evidence="3">Uncharacterized protein</fullName>
    </submittedName>
</protein>
<reference evidence="3" key="1">
    <citation type="submission" date="2021-03" db="EMBL/GenBank/DDBJ databases">
        <title>Draft genome sequence of rust myrtle Austropuccinia psidii MF-1, a brazilian biotype.</title>
        <authorList>
            <person name="Quecine M.C."/>
            <person name="Pachon D.M.R."/>
            <person name="Bonatelli M.L."/>
            <person name="Correr F.H."/>
            <person name="Franceschini L.M."/>
            <person name="Leite T.F."/>
            <person name="Margarido G.R.A."/>
            <person name="Almeida C.A."/>
            <person name="Ferrarezi J.A."/>
            <person name="Labate C.A."/>
        </authorList>
    </citation>
    <scope>NUCLEOTIDE SEQUENCE</scope>
    <source>
        <strain evidence="3">MF-1</strain>
    </source>
</reference>
<name>A0A9Q3HIB1_9BASI</name>
<evidence type="ECO:0000256" key="2">
    <source>
        <dbReference type="SAM" id="MobiDB-lite"/>
    </source>
</evidence>
<evidence type="ECO:0000313" key="4">
    <source>
        <dbReference type="Proteomes" id="UP000765509"/>
    </source>
</evidence>
<comment type="caution">
    <text evidence="3">The sequence shown here is derived from an EMBL/GenBank/DDBJ whole genome shotgun (WGS) entry which is preliminary data.</text>
</comment>
<feature type="compositionally biased region" description="Polar residues" evidence="2">
    <location>
        <begin position="79"/>
        <end position="89"/>
    </location>
</feature>
<keyword evidence="1" id="KW-0175">Coiled coil</keyword>